<proteinExistence type="predicted"/>
<name>L7JSH6_TRAHO</name>
<dbReference type="InParanoid" id="L7JSH6"/>
<dbReference type="VEuPathDB" id="MicrosporidiaDB:THOM_2617"/>
<dbReference type="Proteomes" id="UP000011185">
    <property type="component" value="Unassembled WGS sequence"/>
</dbReference>
<dbReference type="AlphaFoldDB" id="L7JSH6"/>
<reference evidence="1 2" key="1">
    <citation type="journal article" date="2012" name="PLoS Pathog.">
        <title>The genome of the obligate intracellular parasite Trachipleistophora hominis: new insights into microsporidian genome dynamics and reductive evolution.</title>
        <authorList>
            <person name="Heinz E."/>
            <person name="Williams T.A."/>
            <person name="Nakjang S."/>
            <person name="Noel C.J."/>
            <person name="Swan D.C."/>
            <person name="Goldberg A.V."/>
            <person name="Harris S.R."/>
            <person name="Weinmaier T."/>
            <person name="Markert S."/>
            <person name="Becher D."/>
            <person name="Bernhardt J."/>
            <person name="Dagan T."/>
            <person name="Hacker C."/>
            <person name="Lucocq J.M."/>
            <person name="Schweder T."/>
            <person name="Rattei T."/>
            <person name="Hall N."/>
            <person name="Hirt R.P."/>
            <person name="Embley T.M."/>
        </authorList>
    </citation>
    <scope>NUCLEOTIDE SEQUENCE [LARGE SCALE GENOMIC DNA]</scope>
</reference>
<sequence length="452" mass="52733">MRFYIAEKLPKELKFLIFKNIKIESMSKIIINKSCEYLKLDTCNGCFDVQKAKNLKKVIFVNCITVFDNHTWKCIYLDSDNHNMYKIKNITFPDNIRSVVFERIITKKKLIMIINAACEEISIDTCECHFDLSKIVRLRSIKLIYQECHRYEIVLPDLTHVKTLEMSCDKLCCDFEKLLTECINATKLILHNIKCDLHDQTKTVTCFFPVKDDFSLALNQFMSNSESQNDSPKCNQPTIFAIDLGLYFYIIFKRHRYKTLQYLSISGISLDERGLKFIKNFIMLKTLSMVFQNILSNIFIALPPGLEQFIITPILCQQNQELKIIPGKILFNENANMCHKMLKILRIYLGLIVNKSQLVPFLVAIDTLEIIPAIVEWCPDPLNNRKVKVRKLVILKVDCELKKIVEETSTMEEYYDGVLDLLAYFVDFSDITQIIVQDENSERFVNLSDYMS</sequence>
<organism evidence="1 2">
    <name type="scientific">Trachipleistophora hominis</name>
    <name type="common">Microsporidian parasite</name>
    <dbReference type="NCBI Taxonomy" id="72359"/>
    <lineage>
        <taxon>Eukaryota</taxon>
        <taxon>Fungi</taxon>
        <taxon>Fungi incertae sedis</taxon>
        <taxon>Microsporidia</taxon>
        <taxon>Pleistophoridae</taxon>
        <taxon>Trachipleistophora</taxon>
    </lineage>
</organism>
<dbReference type="OrthoDB" id="10529272at2759"/>
<dbReference type="HOGENOM" id="CLU_059138_0_0_1"/>
<gene>
    <name evidence="1" type="ORF">THOM_2617</name>
</gene>
<accession>L7JSH6</accession>
<evidence type="ECO:0000313" key="2">
    <source>
        <dbReference type="Proteomes" id="UP000011185"/>
    </source>
</evidence>
<evidence type="ECO:0000313" key="1">
    <source>
        <dbReference type="EMBL" id="ELQ74438.1"/>
    </source>
</evidence>
<keyword evidence="2" id="KW-1185">Reference proteome</keyword>
<protein>
    <submittedName>
        <fullName evidence="1">Putative LRR containing protein</fullName>
    </submittedName>
</protein>
<dbReference type="OMA" id="LTECINA"/>
<dbReference type="EMBL" id="JH994040">
    <property type="protein sequence ID" value="ELQ74438.1"/>
    <property type="molecule type" value="Genomic_DNA"/>
</dbReference>